<name>A0ABS1D004_9PROT</name>
<proteinExistence type="predicted"/>
<dbReference type="SUPFAM" id="SSF52540">
    <property type="entry name" value="P-loop containing nucleoside triphosphate hydrolases"/>
    <property type="match status" value="1"/>
</dbReference>
<dbReference type="Gene3D" id="3.40.50.300">
    <property type="entry name" value="P-loop containing nucleotide triphosphate hydrolases"/>
    <property type="match status" value="1"/>
</dbReference>
<dbReference type="Proteomes" id="UP000697995">
    <property type="component" value="Unassembled WGS sequence"/>
</dbReference>
<dbReference type="InterPro" id="IPR006342">
    <property type="entry name" value="FkbM_mtfrase"/>
</dbReference>
<accession>A0ABS1D004</accession>
<reference evidence="4 5" key="1">
    <citation type="journal article" date="2020" name="Microorganisms">
        <title>Osmotic Adaptation and Compatible Solute Biosynthesis of Phototrophic Bacteria as Revealed from Genome Analyses.</title>
        <authorList>
            <person name="Imhoff J.F."/>
            <person name="Rahn T."/>
            <person name="Kunzel S."/>
            <person name="Keller A."/>
            <person name="Neulinger S.C."/>
        </authorList>
    </citation>
    <scope>NUCLEOTIDE SEQUENCE [LARGE SCALE GENOMIC DNA]</scope>
    <source>
        <strain evidence="4 5">DSM 15382</strain>
    </source>
</reference>
<evidence type="ECO:0000256" key="1">
    <source>
        <dbReference type="SAM" id="Coils"/>
    </source>
</evidence>
<protein>
    <recommendedName>
        <fullName evidence="3">Methyltransferase FkbM domain-containing protein</fullName>
    </recommendedName>
</protein>
<feature type="compositionally biased region" description="Basic and acidic residues" evidence="2">
    <location>
        <begin position="267"/>
        <end position="277"/>
    </location>
</feature>
<dbReference type="PANTHER" id="PTHR34203">
    <property type="entry name" value="METHYLTRANSFERASE, FKBM FAMILY PROTEIN"/>
    <property type="match status" value="1"/>
</dbReference>
<feature type="coiled-coil region" evidence="1">
    <location>
        <begin position="289"/>
        <end position="316"/>
    </location>
</feature>
<sequence>MRGNGMHPLAGCCPVARRGARRTDRMSRKLAFIHVPKTAGTAFTHALQQGWPQVLIFATHHEFARTSDADLARMDLLAGHFYAHQLEDRDLPEFDAVTVFRDPFERMFSAYRFARRCVAEGLPTDDAMRFAARVGFGAWAASPYGERAAHSQLYILGLRSDDPAGFVSLDTLLQRAKARLDRIHAGTTEQLQDLLGYIYRRGRPDLAPPEIGRMMVTERMPLEEAGMTRAEEAHVREILQPDEALFAHARDLLLRRLEQESQAPGDVPRRFGIHDGAPRPPRGGRAGPLADAAGEIARLTGRVQALEARIEQLARGQATYLGDHEAITRLHTGHRIYVDTRDVSIASHLMLEGRWEPWIEAAIRPLVRPGMRAVDAGANFGYFTLLLADWVGPTGRVHAFEANPGLVAKLRKSIAVNGYDSLVQVEEAALHAEPAALQFRFNHEFSGGGSVQPGHHGGPWRMHELTVRGSTLDQHLANVPAVQFIKLDVEGSEPLVLRGAQALLDRSPEVTIVTEFHEPAARAILDPLEFLAGFAGQGFTLRSIEVDGVSGPLDPAGLLARLDGAVGHLILSRGMD</sequence>
<dbReference type="InterPro" id="IPR052514">
    <property type="entry name" value="SAM-dependent_MTase"/>
</dbReference>
<dbReference type="NCBIfam" id="TIGR01444">
    <property type="entry name" value="fkbM_fam"/>
    <property type="match status" value="1"/>
</dbReference>
<dbReference type="Pfam" id="PF05050">
    <property type="entry name" value="Methyltransf_21"/>
    <property type="match status" value="1"/>
</dbReference>
<evidence type="ECO:0000313" key="5">
    <source>
        <dbReference type="Proteomes" id="UP000697995"/>
    </source>
</evidence>
<feature type="domain" description="Methyltransferase FkbM" evidence="3">
    <location>
        <begin position="375"/>
        <end position="520"/>
    </location>
</feature>
<gene>
    <name evidence="4" type="ORF">CKO45_15300</name>
</gene>
<dbReference type="InterPro" id="IPR029063">
    <property type="entry name" value="SAM-dependent_MTases_sf"/>
</dbReference>
<dbReference type="Gene3D" id="3.40.50.150">
    <property type="entry name" value="Vaccinia Virus protein VP39"/>
    <property type="match status" value="1"/>
</dbReference>
<evidence type="ECO:0000256" key="2">
    <source>
        <dbReference type="SAM" id="MobiDB-lite"/>
    </source>
</evidence>
<comment type="caution">
    <text evidence="4">The sequence shown here is derived from an EMBL/GenBank/DDBJ whole genome shotgun (WGS) entry which is preliminary data.</text>
</comment>
<keyword evidence="1" id="KW-0175">Coiled coil</keyword>
<dbReference type="InterPro" id="IPR027417">
    <property type="entry name" value="P-loop_NTPase"/>
</dbReference>
<keyword evidence="5" id="KW-1185">Reference proteome</keyword>
<feature type="region of interest" description="Disordered" evidence="2">
    <location>
        <begin position="263"/>
        <end position="287"/>
    </location>
</feature>
<evidence type="ECO:0000259" key="3">
    <source>
        <dbReference type="Pfam" id="PF05050"/>
    </source>
</evidence>
<organism evidence="4 5">
    <name type="scientific">Paracraurococcus ruber</name>
    <dbReference type="NCBI Taxonomy" id="77675"/>
    <lineage>
        <taxon>Bacteria</taxon>
        <taxon>Pseudomonadati</taxon>
        <taxon>Pseudomonadota</taxon>
        <taxon>Alphaproteobacteria</taxon>
        <taxon>Acetobacterales</taxon>
        <taxon>Roseomonadaceae</taxon>
        <taxon>Paracraurococcus</taxon>
    </lineage>
</organism>
<evidence type="ECO:0000313" key="4">
    <source>
        <dbReference type="EMBL" id="MBK1659602.1"/>
    </source>
</evidence>
<dbReference type="PANTHER" id="PTHR34203:SF15">
    <property type="entry name" value="SLL1173 PROTEIN"/>
    <property type="match status" value="1"/>
</dbReference>
<dbReference type="EMBL" id="NRSG01000111">
    <property type="protein sequence ID" value="MBK1659602.1"/>
    <property type="molecule type" value="Genomic_DNA"/>
</dbReference>
<dbReference type="SUPFAM" id="SSF53335">
    <property type="entry name" value="S-adenosyl-L-methionine-dependent methyltransferases"/>
    <property type="match status" value="1"/>
</dbReference>